<reference evidence="2" key="1">
    <citation type="submission" date="2023-03" db="EMBL/GenBank/DDBJ databases">
        <title>a new species belonging to Providencia genus.</title>
        <authorList>
            <person name="Yang W."/>
            <person name="Hu F."/>
            <person name="Shen S."/>
            <person name="Ding L."/>
            <person name="Yin D."/>
        </authorList>
    </citation>
    <scope>NUCLEOTIDE SEQUENCE</scope>
    <source>
        <strain evidence="2">CRE-3FA-0001</strain>
    </source>
</reference>
<feature type="transmembrane region" description="Helical" evidence="1">
    <location>
        <begin position="7"/>
        <end position="30"/>
    </location>
</feature>
<keyword evidence="1" id="KW-1133">Transmembrane helix</keyword>
<evidence type="ECO:0000256" key="1">
    <source>
        <dbReference type="SAM" id="Phobius"/>
    </source>
</evidence>
<sequence length="164" mass="19065">MSDDKNSVFNMVLGIILALGFMYILALMMVDDIPEFNNKVFQFIKVLLGIICILAIGGVLINFSEFRNWLKKPLNRVLFEDGQLYKQLKIDEIIESKTNSNFNHEIGSIYVLKGKIGNLNYEKGIPQSYYYKATEYFDWANNNISKLRKEDRLKVDNEGSRYEN</sequence>
<protein>
    <submittedName>
        <fullName evidence="2">Uncharacterized protein</fullName>
    </submittedName>
</protein>
<dbReference type="Proteomes" id="UP001156701">
    <property type="component" value="Unassembled WGS sequence"/>
</dbReference>
<comment type="caution">
    <text evidence="2">The sequence shown here is derived from an EMBL/GenBank/DDBJ whole genome shotgun (WGS) entry which is preliminary data.</text>
</comment>
<gene>
    <name evidence="2" type="ORF">P7V44_21695</name>
</gene>
<feature type="transmembrane region" description="Helical" evidence="1">
    <location>
        <begin position="42"/>
        <end position="63"/>
    </location>
</feature>
<keyword evidence="1" id="KW-0472">Membrane</keyword>
<dbReference type="EMBL" id="JARRYG010000038">
    <property type="protein sequence ID" value="MDG4698841.1"/>
    <property type="molecule type" value="Genomic_DNA"/>
</dbReference>
<accession>A0AA42K0G9</accession>
<dbReference type="RefSeq" id="WP_272664032.1">
    <property type="nucleotide sequence ID" value="NZ_JARRYG010000038.1"/>
</dbReference>
<evidence type="ECO:0000313" key="3">
    <source>
        <dbReference type="Proteomes" id="UP001156701"/>
    </source>
</evidence>
<keyword evidence="1" id="KW-0812">Transmembrane</keyword>
<proteinExistence type="predicted"/>
<name>A0AA42K0G9_9GAMM</name>
<dbReference type="AlphaFoldDB" id="A0AA42K0G9"/>
<organism evidence="2 3">
    <name type="scientific">Providencia huashanensis</name>
    <dbReference type="NCBI Taxonomy" id="3037798"/>
    <lineage>
        <taxon>Bacteria</taxon>
        <taxon>Pseudomonadati</taxon>
        <taxon>Pseudomonadota</taxon>
        <taxon>Gammaproteobacteria</taxon>
        <taxon>Enterobacterales</taxon>
        <taxon>Morganellaceae</taxon>
        <taxon>Providencia</taxon>
    </lineage>
</organism>
<evidence type="ECO:0000313" key="2">
    <source>
        <dbReference type="EMBL" id="MDG4698841.1"/>
    </source>
</evidence>